<name>A0A481W4U9_9CAUD</name>
<evidence type="ECO:0000313" key="1">
    <source>
        <dbReference type="EMBL" id="QBJ02831.1"/>
    </source>
</evidence>
<gene>
    <name evidence="1" type="ORF">PSA21_305</name>
</gene>
<protein>
    <submittedName>
        <fullName evidence="1">Uncharacterized protein</fullName>
    </submittedName>
</protein>
<accession>A0A481W4U9</accession>
<evidence type="ECO:0000313" key="2">
    <source>
        <dbReference type="Proteomes" id="UP000294134"/>
    </source>
</evidence>
<proteinExistence type="predicted"/>
<dbReference type="Proteomes" id="UP000294134">
    <property type="component" value="Segment"/>
</dbReference>
<reference evidence="1 2" key="1">
    <citation type="submission" date="2019-02" db="EMBL/GenBank/DDBJ databases">
        <authorList>
            <person name="Frampton R.A."/>
            <person name="Wojtus J.K."/>
            <person name="Fineran P.C."/>
            <person name="Hendrickson H.L."/>
        </authorList>
    </citation>
    <scope>NUCLEOTIDE SEQUENCE [LARGE SCALE GENOMIC DNA]</scope>
</reference>
<sequence length="194" mass="22380">MSCCNDCKKDEGERVEFDVGINFNTNNSYHPDLIGKKINFVSGFLVTAEGAMPKGGFQIQFHSYGARKHINIYRNRLPFDELMATIQFNETTGHFVVQQLTRIEFEKVQLIFTKEHVEEVQYQELALGVYRVPNLDAGIQLSGHLDIDDYTLTQLQIGLRRINSWPALVLHHSQELCVLFTPEHPTWKNDALWQ</sequence>
<dbReference type="EMBL" id="MK552327">
    <property type="protein sequence ID" value="QBJ02831.1"/>
    <property type="molecule type" value="Genomic_DNA"/>
</dbReference>
<organism evidence="1 2">
    <name type="scientific">Pseudomonas phage Psa21</name>
    <dbReference type="NCBI Taxonomy" id="2530023"/>
    <lineage>
        <taxon>Viruses</taxon>
        <taxon>Duplodnaviria</taxon>
        <taxon>Heunggongvirae</taxon>
        <taxon>Uroviricota</taxon>
        <taxon>Caudoviricetes</taxon>
        <taxon>Chimalliviridae</taxon>
        <taxon>Tepukevirus</taxon>
        <taxon>Tepukevirus Psa21</taxon>
    </lineage>
</organism>
<keyword evidence="2" id="KW-1185">Reference proteome</keyword>